<dbReference type="PANTHER" id="PTHR43823:SF3">
    <property type="entry name" value="MULTIDRUG EXPORT PROTEIN MEPA"/>
    <property type="match status" value="1"/>
</dbReference>
<feature type="transmembrane region" description="Helical" evidence="10">
    <location>
        <begin position="320"/>
        <end position="346"/>
    </location>
</feature>
<feature type="transmembrane region" description="Helical" evidence="10">
    <location>
        <begin position="171"/>
        <end position="193"/>
    </location>
</feature>
<feature type="transmembrane region" description="Helical" evidence="10">
    <location>
        <begin position="141"/>
        <end position="159"/>
    </location>
</feature>
<comment type="subcellular location">
    <subcellularLocation>
        <location evidence="1">Cell inner membrane</location>
        <topology evidence="1">Multi-pass membrane protein</topology>
    </subcellularLocation>
</comment>
<evidence type="ECO:0000256" key="5">
    <source>
        <dbReference type="ARBA" id="ARBA00022475"/>
    </source>
</evidence>
<evidence type="ECO:0000256" key="8">
    <source>
        <dbReference type="ARBA" id="ARBA00023136"/>
    </source>
</evidence>
<dbReference type="EMBL" id="DXHP01000145">
    <property type="protein sequence ID" value="HIW06985.1"/>
    <property type="molecule type" value="Genomic_DNA"/>
</dbReference>
<dbReference type="GO" id="GO:0042910">
    <property type="term" value="F:xenobiotic transmembrane transporter activity"/>
    <property type="evidence" value="ECO:0007669"/>
    <property type="project" value="InterPro"/>
</dbReference>
<reference evidence="11" key="1">
    <citation type="journal article" date="2021" name="PeerJ">
        <title>Extensive microbial diversity within the chicken gut microbiome revealed by metagenomics and culture.</title>
        <authorList>
            <person name="Gilroy R."/>
            <person name="Ravi A."/>
            <person name="Getino M."/>
            <person name="Pursley I."/>
            <person name="Horton D.L."/>
            <person name="Alikhan N.F."/>
            <person name="Baker D."/>
            <person name="Gharbi K."/>
            <person name="Hall N."/>
            <person name="Watson M."/>
            <person name="Adriaenssens E.M."/>
            <person name="Foster-Nyarko E."/>
            <person name="Jarju S."/>
            <person name="Secka A."/>
            <person name="Antonio M."/>
            <person name="Oren A."/>
            <person name="Chaudhuri R.R."/>
            <person name="La Ragione R."/>
            <person name="Hildebrand F."/>
            <person name="Pallen M.J."/>
        </authorList>
    </citation>
    <scope>NUCLEOTIDE SEQUENCE</scope>
    <source>
        <strain evidence="11">CHK160-9182</strain>
    </source>
</reference>
<dbReference type="Proteomes" id="UP000823934">
    <property type="component" value="Unassembled WGS sequence"/>
</dbReference>
<dbReference type="GO" id="GO:0046677">
    <property type="term" value="P:response to antibiotic"/>
    <property type="evidence" value="ECO:0007669"/>
    <property type="project" value="UniProtKB-KW"/>
</dbReference>
<keyword evidence="5" id="KW-1003">Cell membrane</keyword>
<evidence type="ECO:0000256" key="7">
    <source>
        <dbReference type="ARBA" id="ARBA00022989"/>
    </source>
</evidence>
<reference evidence="11" key="2">
    <citation type="submission" date="2021-04" db="EMBL/GenBank/DDBJ databases">
        <authorList>
            <person name="Gilroy R."/>
        </authorList>
    </citation>
    <scope>NUCLEOTIDE SEQUENCE</scope>
    <source>
        <strain evidence="11">CHK160-9182</strain>
    </source>
</reference>
<dbReference type="InterPro" id="IPR048279">
    <property type="entry name" value="MdtK-like"/>
</dbReference>
<keyword evidence="7 10" id="KW-1133">Transmembrane helix</keyword>
<sequence>MAKVDQLQELREAPIKKLLWKYALPAMVGSSVAALYNIITRYFVGNAEYLGDNALSAMGIALPVMTMIAAFGMLVGAGAGSRISIYLGNQDFDKAESVVGTSLLLTLIITLTVSYAMFIFLEPLVYLLGADELTYHYTYEFLQVFLPGAIFSNLCFSFNNMMRASGDPRKAMVTMLLTLVANTILAPIFILYLEWGLRGAAISIVLSMILGTIFVMEHFLNKKTLLRFRLSKIRLNFPIVKAVLSIGMSPFLMNIVSAAIIFLMIYQIREYGEALGVAVYTIANMTLMLVILLLLGLTQGMQPIVGYSYGARSFDRLREALLYTIKIGVVIGTVAMIVGVFFPAIVVRPFNPSEELAQATMKAIRIVTLLFPLVGFQMVVTIFFQSIGKVGHSIFLSLSRQIIFLIPALFILPSLFDSFGLKPLDGVWAAIPVSDFISAFTAMLFLWLQLKELKKMKARCEDLA</sequence>
<accession>A0A9D1Q562</accession>
<dbReference type="NCBIfam" id="TIGR00797">
    <property type="entry name" value="matE"/>
    <property type="match status" value="1"/>
</dbReference>
<feature type="transmembrane region" description="Helical" evidence="10">
    <location>
        <begin position="277"/>
        <end position="299"/>
    </location>
</feature>
<gene>
    <name evidence="11" type="ORF">H9889_06630</name>
</gene>
<evidence type="ECO:0000256" key="9">
    <source>
        <dbReference type="ARBA" id="ARBA00023251"/>
    </source>
</evidence>
<dbReference type="AlphaFoldDB" id="A0A9D1Q562"/>
<comment type="similarity">
    <text evidence="2">Belongs to the multi antimicrobial extrusion (MATE) (TC 2.A.66.1) family. MepA subfamily.</text>
</comment>
<evidence type="ECO:0000313" key="11">
    <source>
        <dbReference type="EMBL" id="HIW06985.1"/>
    </source>
</evidence>
<dbReference type="Pfam" id="PF01554">
    <property type="entry name" value="MatE"/>
    <property type="match status" value="2"/>
</dbReference>
<feature type="transmembrane region" description="Helical" evidence="10">
    <location>
        <begin position="199"/>
        <end position="221"/>
    </location>
</feature>
<name>A0A9D1Q562_9GAMM</name>
<feature type="transmembrane region" description="Helical" evidence="10">
    <location>
        <begin position="20"/>
        <end position="39"/>
    </location>
</feature>
<dbReference type="GO" id="GO:0005886">
    <property type="term" value="C:plasma membrane"/>
    <property type="evidence" value="ECO:0007669"/>
    <property type="project" value="UniProtKB-SubCell"/>
</dbReference>
<keyword evidence="8 10" id="KW-0472">Membrane</keyword>
<comment type="caution">
    <text evidence="11">The sequence shown here is derived from an EMBL/GenBank/DDBJ whole genome shotgun (WGS) entry which is preliminary data.</text>
</comment>
<dbReference type="GO" id="GO:0015297">
    <property type="term" value="F:antiporter activity"/>
    <property type="evidence" value="ECO:0007669"/>
    <property type="project" value="InterPro"/>
</dbReference>
<dbReference type="PIRSF" id="PIRSF006603">
    <property type="entry name" value="DinF"/>
    <property type="match status" value="1"/>
</dbReference>
<proteinExistence type="inferred from homology"/>
<evidence type="ECO:0000256" key="6">
    <source>
        <dbReference type="ARBA" id="ARBA00022692"/>
    </source>
</evidence>
<evidence type="ECO:0000256" key="1">
    <source>
        <dbReference type="ARBA" id="ARBA00004429"/>
    </source>
</evidence>
<keyword evidence="9" id="KW-0046">Antibiotic resistance</keyword>
<organism evidence="11 12">
    <name type="scientific">Candidatus Ignatzschineria merdigallinarum</name>
    <dbReference type="NCBI Taxonomy" id="2838621"/>
    <lineage>
        <taxon>Bacteria</taxon>
        <taxon>Pseudomonadati</taxon>
        <taxon>Pseudomonadota</taxon>
        <taxon>Gammaproteobacteria</taxon>
        <taxon>Cardiobacteriales</taxon>
        <taxon>Ignatzschineriaceae</taxon>
        <taxon>Ignatzschineria</taxon>
    </lineage>
</organism>
<feature type="transmembrane region" description="Helical" evidence="10">
    <location>
        <begin position="394"/>
        <end position="416"/>
    </location>
</feature>
<evidence type="ECO:0000256" key="10">
    <source>
        <dbReference type="SAM" id="Phobius"/>
    </source>
</evidence>
<evidence type="ECO:0000313" key="12">
    <source>
        <dbReference type="Proteomes" id="UP000823934"/>
    </source>
</evidence>
<protein>
    <recommendedName>
        <fullName evidence="3">Multidrug export protein MepA</fullName>
    </recommendedName>
</protein>
<keyword evidence="6 10" id="KW-0812">Transmembrane</keyword>
<feature type="transmembrane region" description="Helical" evidence="10">
    <location>
        <begin position="366"/>
        <end position="387"/>
    </location>
</feature>
<feature type="transmembrane region" description="Helical" evidence="10">
    <location>
        <begin position="98"/>
        <end position="121"/>
    </location>
</feature>
<keyword evidence="4" id="KW-0813">Transport</keyword>
<dbReference type="CDD" id="cd13143">
    <property type="entry name" value="MATE_MepA_like"/>
    <property type="match status" value="1"/>
</dbReference>
<dbReference type="InterPro" id="IPR045070">
    <property type="entry name" value="MATE_MepA-like"/>
</dbReference>
<dbReference type="InterPro" id="IPR051327">
    <property type="entry name" value="MATE_MepA_subfamily"/>
</dbReference>
<feature type="transmembrane region" description="Helical" evidence="10">
    <location>
        <begin position="428"/>
        <end position="448"/>
    </location>
</feature>
<dbReference type="PANTHER" id="PTHR43823">
    <property type="entry name" value="SPORULATION PROTEIN YKVU"/>
    <property type="match status" value="1"/>
</dbReference>
<feature type="transmembrane region" description="Helical" evidence="10">
    <location>
        <begin position="54"/>
        <end position="77"/>
    </location>
</feature>
<feature type="transmembrane region" description="Helical" evidence="10">
    <location>
        <begin position="242"/>
        <end position="265"/>
    </location>
</feature>
<dbReference type="InterPro" id="IPR002528">
    <property type="entry name" value="MATE_fam"/>
</dbReference>
<evidence type="ECO:0000256" key="3">
    <source>
        <dbReference type="ARBA" id="ARBA00022106"/>
    </source>
</evidence>
<evidence type="ECO:0000256" key="2">
    <source>
        <dbReference type="ARBA" id="ARBA00008417"/>
    </source>
</evidence>
<evidence type="ECO:0000256" key="4">
    <source>
        <dbReference type="ARBA" id="ARBA00022448"/>
    </source>
</evidence>